<feature type="region of interest" description="Disordered" evidence="4">
    <location>
        <begin position="345"/>
        <end position="415"/>
    </location>
</feature>
<feature type="compositionally biased region" description="Basic and acidic residues" evidence="4">
    <location>
        <begin position="901"/>
        <end position="910"/>
    </location>
</feature>
<dbReference type="PANTHER" id="PTHR19212">
    <property type="entry name" value="LEUCINE RICH REPEAT IN FLII INTERACTING PROTEIN"/>
    <property type="match status" value="1"/>
</dbReference>
<evidence type="ECO:0000313" key="5">
    <source>
        <dbReference type="EMBL" id="QTW21146.1"/>
    </source>
</evidence>
<dbReference type="EMBL" id="MW002514">
    <property type="protein sequence ID" value="QTW21146.1"/>
    <property type="molecule type" value="mRNA"/>
</dbReference>
<evidence type="ECO:0000256" key="1">
    <source>
        <dbReference type="ARBA" id="ARBA00008275"/>
    </source>
</evidence>
<feature type="compositionally biased region" description="Acidic residues" evidence="4">
    <location>
        <begin position="321"/>
        <end position="332"/>
    </location>
</feature>
<evidence type="ECO:0000256" key="4">
    <source>
        <dbReference type="SAM" id="MobiDB-lite"/>
    </source>
</evidence>
<feature type="compositionally biased region" description="Basic and acidic residues" evidence="4">
    <location>
        <begin position="350"/>
        <end position="359"/>
    </location>
</feature>
<feature type="compositionally biased region" description="Low complexity" evidence="4">
    <location>
        <begin position="666"/>
        <end position="675"/>
    </location>
</feature>
<feature type="compositionally biased region" description="Basic residues" evidence="4">
    <location>
        <begin position="52"/>
        <end position="65"/>
    </location>
</feature>
<feature type="region of interest" description="Disordered" evidence="4">
    <location>
        <begin position="185"/>
        <end position="213"/>
    </location>
</feature>
<dbReference type="GO" id="GO:0006355">
    <property type="term" value="P:regulation of DNA-templated transcription"/>
    <property type="evidence" value="ECO:0007669"/>
    <property type="project" value="InterPro"/>
</dbReference>
<keyword evidence="2 3" id="KW-0175">Coiled coil</keyword>
<dbReference type="Gene3D" id="1.20.5.4090">
    <property type="match status" value="1"/>
</dbReference>
<evidence type="ECO:0000256" key="3">
    <source>
        <dbReference type="SAM" id="Coils"/>
    </source>
</evidence>
<proteinExistence type="evidence at transcript level"/>
<feature type="compositionally biased region" description="Acidic residues" evidence="4">
    <location>
        <begin position="931"/>
        <end position="944"/>
    </location>
</feature>
<comment type="similarity">
    <text evidence="1">Belongs to the LRRFIP family.</text>
</comment>
<name>A0A8B0MA01_PROCL</name>
<evidence type="ECO:0000256" key="2">
    <source>
        <dbReference type="ARBA" id="ARBA00023054"/>
    </source>
</evidence>
<reference evidence="5" key="1">
    <citation type="journal article" name="Aquaculture">
        <title>Differentially expressed genes in hemocytes of red swamp crayfish Procambarus clarkii following lipopolysaccharide challenge.</title>
        <authorList>
            <person name="Liu Q.-N."/>
            <person name="Tang Y.-Y."/>
            <person name="Li Y.-T."/>
            <person name="Zha X.-H."/>
            <person name="Yang T.-T."/>
            <person name="Zhang D.-Z."/>
            <person name="Wang J.-L."/>
            <person name="Jiang S.-H."/>
            <person name="Zhou C.-L."/>
            <person name="Tang B.-P."/>
            <person name="Dai L.-S."/>
        </authorList>
    </citation>
    <scope>NUCLEOTIDE SEQUENCE</scope>
</reference>
<feature type="compositionally biased region" description="Basic residues" evidence="4">
    <location>
        <begin position="26"/>
        <end position="40"/>
    </location>
</feature>
<feature type="compositionally biased region" description="Basic and acidic residues" evidence="4">
    <location>
        <begin position="779"/>
        <end position="797"/>
    </location>
</feature>
<dbReference type="PANTHER" id="PTHR19212:SF0">
    <property type="entry name" value="LD07988P"/>
    <property type="match status" value="1"/>
</dbReference>
<feature type="compositionally biased region" description="Polar residues" evidence="4">
    <location>
        <begin position="954"/>
        <end position="970"/>
    </location>
</feature>
<feature type="region of interest" description="Disordered" evidence="4">
    <location>
        <begin position="301"/>
        <end position="332"/>
    </location>
</feature>
<feature type="region of interest" description="Disordered" evidence="4">
    <location>
        <begin position="901"/>
        <end position="986"/>
    </location>
</feature>
<dbReference type="Pfam" id="PF09738">
    <property type="entry name" value="LRRFIP"/>
    <property type="match status" value="1"/>
</dbReference>
<feature type="compositionally biased region" description="Basic and acidic residues" evidence="4">
    <location>
        <begin position="851"/>
        <end position="867"/>
    </location>
</feature>
<feature type="coiled-coil region" evidence="3">
    <location>
        <begin position="1131"/>
        <end position="1268"/>
    </location>
</feature>
<feature type="region of interest" description="Disordered" evidence="4">
    <location>
        <begin position="653"/>
        <end position="740"/>
    </location>
</feature>
<organism evidence="5">
    <name type="scientific">Procambarus clarkii</name>
    <name type="common">Red swamp crayfish</name>
    <dbReference type="NCBI Taxonomy" id="6728"/>
    <lineage>
        <taxon>Eukaryota</taxon>
        <taxon>Metazoa</taxon>
        <taxon>Ecdysozoa</taxon>
        <taxon>Arthropoda</taxon>
        <taxon>Crustacea</taxon>
        <taxon>Multicrustacea</taxon>
        <taxon>Malacostraca</taxon>
        <taxon>Eumalacostraca</taxon>
        <taxon>Eucarida</taxon>
        <taxon>Decapoda</taxon>
        <taxon>Pleocyemata</taxon>
        <taxon>Astacidea</taxon>
        <taxon>Astacoidea</taxon>
        <taxon>Cambaridae</taxon>
        <taxon>Procambarus</taxon>
    </lineage>
</organism>
<feature type="region of interest" description="Disordered" evidence="4">
    <location>
        <begin position="1"/>
        <end position="76"/>
    </location>
</feature>
<feature type="compositionally biased region" description="Low complexity" evidence="4">
    <location>
        <begin position="828"/>
        <end position="839"/>
    </location>
</feature>
<sequence length="1281" mass="141944">MSKLFPMFKRRGKNKEEELEEESKKRLGKVNKHLKAHLHSPSHEVAPDLTKPIKKRKAKEGKRKAPIPGGKENNPGTFRLETQLTGDFYVDDCGVVRPCLTGVSELQHQEGFIVDDSGVVIPSLPVEMAVDSILPTEENNVIGKDDPLEITNMPEISCITNEFASSEGNTMEEAGFPEVNAVDNASDGCSSSHEEGISTCEQDQDESTMSDHEERNLDVADDVIPVLCDASEINEVTLSECDKYAPQDAPQGNVVSCIANDVSTIIIPEGIRTSVDDVIEIDDTLLPQDEEAVDEVMVDYSQRSDDDGGMNNYSSRNTDNEGGESTEDTNEDECLRGSIEVQHGTVAQFESKHEVKETQEGTVSGENSDMDVSGVHYSQESDDDFDSAQEEWDEDDFPSESVPGNTTEEGRSSVCDTVKGMSPGCIESVELNCSEESHVFAEEVNEATNSVLISSKGEEEAQSIVREASISSSYHDAPFDLTELKVTDISSVVDATNEEMLRDLSGQDDKKIPRSINKLARKTSNISTASSDMFDEELDELLDEELDRLSEEEVDGINQKVSLVEGVDTGTVEIAKDTINNCLQKDESTVEASQSKETELEKGTVLTTDVGINIVDQDGEISKICESGSDNISPTIEGSVNNTSHDSDCLTTIPEDDGCPEKGVKSKSSTSVSVEEGVDQAKDSGYYSLPVSPKPGVTVRANEAPDGGVDLNVVDDSFGDSEEEGMITPPIAVPSLLDQSATPTQKIPEIRECILDSSVTNESNVLYESCCENPEPETESVHTHTEALESTEKHNEEVSAESQKNKKPKNPKLYIGKDAAGTAELKEGSGSPRGGSTPTRHSRHKSPMLECENKQPSDERVLSPDPVGDRFLEQAVFVSHEEAEARLAQRRAARAEARELRLRELEKQQQDQENDEEKQFGTPSYAGAEGGGDDEDEEEGEEEEPSPRSGGTGRTSVRTAGINCTGQYSRRSSEDSTTDESLPANVREMRAELKELDEKFRKAMITNAQLDNEKATLTFEVELMKDKYTELEETHTQLAKEHRKKCTEYEQLRKVSTKLQEEVKILRGMLQERDQLIQEYGLVVVGEEEENGEEVESEKEEVEDLSPRNIFVKKALISQEAAELLAKGAAKGSLDVRLKKLGEEKNDLEDQVRRLKLELEEEQIKNRRRENGLDYEKQKEQSKTVNEYKFRVQKAEAEVSTLLANVARLDALSTRYRTQSEELEKSEEELKLEKRKLQRELRDAQSRLEEVETTNNHLIKRFDKLKNARSTLLKDLSQDPA</sequence>
<dbReference type="OrthoDB" id="10028421at2759"/>
<feature type="coiled-coil region" evidence="3">
    <location>
        <begin position="986"/>
        <end position="1041"/>
    </location>
</feature>
<accession>A0A8B0MA01</accession>
<dbReference type="InterPro" id="IPR019139">
    <property type="entry name" value="LRRFIP1/2"/>
</dbReference>
<feature type="region of interest" description="Disordered" evidence="4">
    <location>
        <begin position="770"/>
        <end position="867"/>
    </location>
</feature>
<protein>
    <submittedName>
        <fullName evidence="5">Leucine-rich repeat flightless-interacting protein 2</fullName>
    </submittedName>
</protein>
<feature type="compositionally biased region" description="Acidic residues" evidence="4">
    <location>
        <begin position="380"/>
        <end position="398"/>
    </location>
</feature>